<feature type="transmembrane region" description="Helical" evidence="8">
    <location>
        <begin position="309"/>
        <end position="327"/>
    </location>
</feature>
<keyword evidence="5 8" id="KW-1133">Transmembrane helix</keyword>
<feature type="transmembrane region" description="Helical" evidence="8">
    <location>
        <begin position="130"/>
        <end position="148"/>
    </location>
</feature>
<dbReference type="InterPro" id="IPR005828">
    <property type="entry name" value="MFS_sugar_transport-like"/>
</dbReference>
<sequence>MGCFTTHASGTLDPPEVRNWRLHVIACIASMSALAMGYDTAVIGGTMALDSFRRDFGTINIPQTQRDTIQGNIVSTFQAGCFFGALFAFPLAEKLGRKKTMIIASSVFLLGGTLMTAARGSLNMIYGGRAVAGLGIGASSMTVPVYIAEIAPPSVRGRLIGIFEIASQGGGIQAQWIIPLAIQLIPGLLLLLGVAWCPESPRWLARGDNFEGAEKILTKLRNLDSSHSYIQHEMSEIRAQVEERSTNRMSKKAQFKKIFQKGVRNRMAIGLALMFLQSFTGVNIITYYAPRIFETLGISGTSLRLFSTGFYGIAKTLGMCTFTFVVVERVGRRKGLIWGAALGCIPMWYIGGYVMKADPAAAAAAGNINRDGWGYLAMVCVYVNAFIICATWQGVSWTVASEIFPLDIRMLCVSITTADTWLGSFIIARSTPYMISDLGYGAYFFFASILAAMGVWSFFFVPETKGVTLEEMDALFMKPMHKAVWAQIRGKPLLVDEDEAARGKGMDSAKEKNMGIEYVESVPHKREVRIWIPRKAAVSRWGLVVLSTKQIAQYLAFNWPMTITCRGLSPPTRTTLRQRTIGSHWKGGGALLTLRLFSLQGMLSCTWNRYHQTFAAPHNLFRVSAEKELKFLLEASNKDKSMLLIQPRKRTRAIFEQSITEPPELRQTEKILSRDTQEVLKCSDIGKTRDDYDGLYKNRISAMSIEQLQEISILVSNRIQIKKRYNNTPLRRIITRQVSQDIPQSSSRPESDTFSQSDTLVNTEPHEIVKESPESIQARYNSTPLRRILSRQASAEKGPADVSSPAVTVASYEARSPETRRASYNDTPLRRIISHQTSGHQYNTHKSNVDRTLTTTPASARNTSPMPIPRSNTPLRRILSRQVSAQAIVTKEDNELSERADSVISPTSPIRSRSTQATAPTHLNSEATSCAYEEEVWKKSAEKPRAQSQKEETEGLAAVQVTVTEITADADRSKRIVVDSKGSPLKRILQRQDSEDWKALARVAAV</sequence>
<evidence type="ECO:0000313" key="10">
    <source>
        <dbReference type="EMBL" id="KAF9693444.1"/>
    </source>
</evidence>
<keyword evidence="4 8" id="KW-0812">Transmembrane</keyword>
<evidence type="ECO:0000256" key="5">
    <source>
        <dbReference type="ARBA" id="ARBA00022989"/>
    </source>
</evidence>
<name>A0A8H7MEK6_9PLEO</name>
<dbReference type="AlphaFoldDB" id="A0A8H7MEK6"/>
<dbReference type="GO" id="GO:0005351">
    <property type="term" value="F:carbohydrate:proton symporter activity"/>
    <property type="evidence" value="ECO:0007669"/>
    <property type="project" value="TreeGrafter"/>
</dbReference>
<evidence type="ECO:0000259" key="9">
    <source>
        <dbReference type="PROSITE" id="PS50850"/>
    </source>
</evidence>
<dbReference type="PANTHER" id="PTHR48022">
    <property type="entry name" value="PLASTIDIC GLUCOSE TRANSPORTER 4"/>
    <property type="match status" value="1"/>
</dbReference>
<feature type="transmembrane region" description="Helical" evidence="8">
    <location>
        <begin position="176"/>
        <end position="197"/>
    </location>
</feature>
<evidence type="ECO:0000313" key="11">
    <source>
        <dbReference type="Proteomes" id="UP000651452"/>
    </source>
</evidence>
<feature type="region of interest" description="Disordered" evidence="7">
    <location>
        <begin position="898"/>
        <end position="921"/>
    </location>
</feature>
<dbReference type="PANTHER" id="PTHR48022:SF42">
    <property type="entry name" value="MAJOR FACILITATOR SUPERFAMILY (MFS) PROFILE DOMAIN-CONTAINING PROTEIN"/>
    <property type="match status" value="1"/>
</dbReference>
<evidence type="ECO:0000256" key="2">
    <source>
        <dbReference type="ARBA" id="ARBA00010992"/>
    </source>
</evidence>
<feature type="transmembrane region" description="Helical" evidence="8">
    <location>
        <begin position="336"/>
        <end position="355"/>
    </location>
</feature>
<feature type="compositionally biased region" description="Polar residues" evidence="7">
    <location>
        <begin position="736"/>
        <end position="762"/>
    </location>
</feature>
<organism evidence="10 11">
    <name type="scientific">Ascochyta lentis</name>
    <dbReference type="NCBI Taxonomy" id="205686"/>
    <lineage>
        <taxon>Eukaryota</taxon>
        <taxon>Fungi</taxon>
        <taxon>Dikarya</taxon>
        <taxon>Ascomycota</taxon>
        <taxon>Pezizomycotina</taxon>
        <taxon>Dothideomycetes</taxon>
        <taxon>Pleosporomycetidae</taxon>
        <taxon>Pleosporales</taxon>
        <taxon>Pleosporineae</taxon>
        <taxon>Didymellaceae</taxon>
        <taxon>Ascochyta</taxon>
    </lineage>
</organism>
<dbReference type="OrthoDB" id="508119at2759"/>
<feature type="compositionally biased region" description="Basic and acidic residues" evidence="7">
    <location>
        <begin position="764"/>
        <end position="773"/>
    </location>
</feature>
<evidence type="ECO:0000256" key="3">
    <source>
        <dbReference type="ARBA" id="ARBA00022448"/>
    </source>
</evidence>
<keyword evidence="11" id="KW-1185">Reference proteome</keyword>
<protein>
    <recommendedName>
        <fullName evidence="9">Major facilitator superfamily (MFS) profile domain-containing protein</fullName>
    </recommendedName>
</protein>
<keyword evidence="6 8" id="KW-0472">Membrane</keyword>
<proteinExistence type="inferred from homology"/>
<dbReference type="NCBIfam" id="TIGR00879">
    <property type="entry name" value="SP"/>
    <property type="match status" value="1"/>
</dbReference>
<gene>
    <name evidence="10" type="ORF">EKO04_008640</name>
</gene>
<feature type="domain" description="Major facilitator superfamily (MFS) profile" evidence="9">
    <location>
        <begin position="25"/>
        <end position="465"/>
    </location>
</feature>
<evidence type="ECO:0000256" key="4">
    <source>
        <dbReference type="ARBA" id="ARBA00022692"/>
    </source>
</evidence>
<dbReference type="Gene3D" id="1.20.1250.20">
    <property type="entry name" value="MFS general substrate transporter like domains"/>
    <property type="match status" value="1"/>
</dbReference>
<keyword evidence="3" id="KW-0813">Transport</keyword>
<dbReference type="PRINTS" id="PR00171">
    <property type="entry name" value="SUGRTRNSPORT"/>
</dbReference>
<feature type="compositionally biased region" description="Polar residues" evidence="7">
    <location>
        <begin position="774"/>
        <end position="784"/>
    </location>
</feature>
<dbReference type="PROSITE" id="PS50850">
    <property type="entry name" value="MFS"/>
    <property type="match status" value="1"/>
</dbReference>
<feature type="transmembrane region" description="Helical" evidence="8">
    <location>
        <begin position="440"/>
        <end position="461"/>
    </location>
</feature>
<dbReference type="InterPro" id="IPR036259">
    <property type="entry name" value="MFS_trans_sf"/>
</dbReference>
<feature type="region of interest" description="Disordered" evidence="7">
    <location>
        <begin position="736"/>
        <end position="820"/>
    </location>
</feature>
<accession>A0A8H7MEK6</accession>
<reference evidence="10" key="1">
    <citation type="submission" date="2018-12" db="EMBL/GenBank/DDBJ databases">
        <authorList>
            <person name="Syme R.A."/>
            <person name="Farfan-Caceres L."/>
            <person name="Lichtenzveig J."/>
        </authorList>
    </citation>
    <scope>NUCLEOTIDE SEQUENCE</scope>
    <source>
        <strain evidence="10">Al4</strain>
    </source>
</reference>
<dbReference type="InterPro" id="IPR005829">
    <property type="entry name" value="Sugar_transporter_CS"/>
</dbReference>
<feature type="transmembrane region" description="Helical" evidence="8">
    <location>
        <begin position="375"/>
        <end position="396"/>
    </location>
</feature>
<comment type="caution">
    <text evidence="10">The sequence shown here is derived from an EMBL/GenBank/DDBJ whole genome shotgun (WGS) entry which is preliminary data.</text>
</comment>
<dbReference type="PROSITE" id="PS00217">
    <property type="entry name" value="SUGAR_TRANSPORT_2"/>
    <property type="match status" value="1"/>
</dbReference>
<dbReference type="Pfam" id="PF00083">
    <property type="entry name" value="Sugar_tr"/>
    <property type="match status" value="1"/>
</dbReference>
<dbReference type="Proteomes" id="UP000651452">
    <property type="component" value="Unassembled WGS sequence"/>
</dbReference>
<comment type="similarity">
    <text evidence="2">Belongs to the major facilitator superfamily. Sugar transporter (TC 2.A.1.1) family.</text>
</comment>
<feature type="compositionally biased region" description="Polar residues" evidence="7">
    <location>
        <begin position="904"/>
        <end position="921"/>
    </location>
</feature>
<dbReference type="PROSITE" id="PS00216">
    <property type="entry name" value="SUGAR_TRANSPORT_1"/>
    <property type="match status" value="2"/>
</dbReference>
<feature type="transmembrane region" description="Helical" evidence="8">
    <location>
        <begin position="101"/>
        <end position="118"/>
    </location>
</feature>
<feature type="transmembrane region" description="Helical" evidence="8">
    <location>
        <begin position="267"/>
        <end position="289"/>
    </location>
</feature>
<evidence type="ECO:0000256" key="1">
    <source>
        <dbReference type="ARBA" id="ARBA00004141"/>
    </source>
</evidence>
<reference evidence="10" key="2">
    <citation type="submission" date="2020-09" db="EMBL/GenBank/DDBJ databases">
        <title>Reference genome assembly for Australian Ascochyta lentis isolate Al4.</title>
        <authorList>
            <person name="Lee R.C."/>
            <person name="Farfan-Caceres L.M."/>
            <person name="Debler J.W."/>
            <person name="Williams A.H."/>
            <person name="Henares B.M."/>
        </authorList>
    </citation>
    <scope>NUCLEOTIDE SEQUENCE</scope>
    <source>
        <strain evidence="10">Al4</strain>
    </source>
</reference>
<comment type="subcellular location">
    <subcellularLocation>
        <location evidence="1">Membrane</location>
        <topology evidence="1">Multi-pass membrane protein</topology>
    </subcellularLocation>
</comment>
<evidence type="ECO:0000256" key="6">
    <source>
        <dbReference type="ARBA" id="ARBA00023136"/>
    </source>
</evidence>
<dbReference type="InterPro" id="IPR020846">
    <property type="entry name" value="MFS_dom"/>
</dbReference>
<dbReference type="SUPFAM" id="SSF103473">
    <property type="entry name" value="MFS general substrate transporter"/>
    <property type="match status" value="1"/>
</dbReference>
<dbReference type="EMBL" id="RZGK01000016">
    <property type="protein sequence ID" value="KAF9693444.1"/>
    <property type="molecule type" value="Genomic_DNA"/>
</dbReference>
<feature type="transmembrane region" description="Helical" evidence="8">
    <location>
        <begin position="69"/>
        <end position="89"/>
    </location>
</feature>
<evidence type="ECO:0000256" key="8">
    <source>
        <dbReference type="SAM" id="Phobius"/>
    </source>
</evidence>
<dbReference type="InterPro" id="IPR050360">
    <property type="entry name" value="MFS_Sugar_Transporters"/>
</dbReference>
<dbReference type="GO" id="GO:0016020">
    <property type="term" value="C:membrane"/>
    <property type="evidence" value="ECO:0007669"/>
    <property type="project" value="UniProtKB-SubCell"/>
</dbReference>
<feature type="transmembrane region" description="Helical" evidence="8">
    <location>
        <begin position="20"/>
        <end position="49"/>
    </location>
</feature>
<dbReference type="InterPro" id="IPR003663">
    <property type="entry name" value="Sugar/inositol_transpt"/>
</dbReference>
<evidence type="ECO:0000256" key="7">
    <source>
        <dbReference type="SAM" id="MobiDB-lite"/>
    </source>
</evidence>